<sequence length="70" mass="8017">MCIMRLSRTTNYASAYKNFWVSQHPEMAEKLDVLLWIHLGAWKLIPFPFLFGRTSAFDQGARAPQAKSDG</sequence>
<organism evidence="1 2">
    <name type="scientific">Nitrolancea hollandica Lb</name>
    <dbReference type="NCBI Taxonomy" id="1129897"/>
    <lineage>
        <taxon>Bacteria</taxon>
        <taxon>Pseudomonadati</taxon>
        <taxon>Thermomicrobiota</taxon>
        <taxon>Thermomicrobia</taxon>
        <taxon>Sphaerobacterales</taxon>
        <taxon>Sphaerobacterineae</taxon>
        <taxon>Sphaerobacteraceae</taxon>
        <taxon>Nitrolancea</taxon>
    </lineage>
</organism>
<evidence type="ECO:0000313" key="1">
    <source>
        <dbReference type="EMBL" id="CCF84206.1"/>
    </source>
</evidence>
<proteinExistence type="predicted"/>
<protein>
    <submittedName>
        <fullName evidence="1">Uncharacterized protein</fullName>
    </submittedName>
</protein>
<dbReference type="Proteomes" id="UP000004221">
    <property type="component" value="Unassembled WGS sequence"/>
</dbReference>
<keyword evidence="2" id="KW-1185">Reference proteome</keyword>
<name>I4EHP4_9BACT</name>
<reference evidence="1 2" key="1">
    <citation type="journal article" date="2012" name="ISME J.">
        <title>Nitrification expanded: discovery, physiology and genomics of a nitrite-oxidizing bacterium from the phylum Chloroflexi.</title>
        <authorList>
            <person name="Sorokin D.Y."/>
            <person name="Lucker S."/>
            <person name="Vejmelkova D."/>
            <person name="Kostrikina N.A."/>
            <person name="Kleerebezem R."/>
            <person name="Rijpstra W.I."/>
            <person name="Damste J.S."/>
            <person name="Le Paslier D."/>
            <person name="Muyzer G."/>
            <person name="Wagner M."/>
            <person name="van Loosdrecht M.C."/>
            <person name="Daims H."/>
        </authorList>
    </citation>
    <scope>NUCLEOTIDE SEQUENCE [LARGE SCALE GENOMIC DNA]</scope>
    <source>
        <strain evidence="2">none</strain>
    </source>
</reference>
<comment type="caution">
    <text evidence="1">The sequence shown here is derived from an EMBL/GenBank/DDBJ whole genome shotgun (WGS) entry which is preliminary data.</text>
</comment>
<gene>
    <name evidence="1" type="ORF">NITHO_3210014</name>
</gene>
<evidence type="ECO:0000313" key="2">
    <source>
        <dbReference type="Proteomes" id="UP000004221"/>
    </source>
</evidence>
<accession>I4EHP4</accession>
<dbReference type="AlphaFoldDB" id="I4EHP4"/>
<dbReference type="EMBL" id="CAGS01000248">
    <property type="protein sequence ID" value="CCF84206.1"/>
    <property type="molecule type" value="Genomic_DNA"/>
</dbReference>